<protein>
    <submittedName>
        <fullName evidence="4">FecR family protein</fullName>
    </submittedName>
</protein>
<proteinExistence type="predicted"/>
<dbReference type="Pfam" id="PF04773">
    <property type="entry name" value="FecR"/>
    <property type="match status" value="1"/>
</dbReference>
<feature type="domain" description="FecR protein" evidence="2">
    <location>
        <begin position="144"/>
        <end position="234"/>
    </location>
</feature>
<evidence type="ECO:0000259" key="2">
    <source>
        <dbReference type="Pfam" id="PF04773"/>
    </source>
</evidence>
<dbReference type="PANTHER" id="PTHR30273:SF2">
    <property type="entry name" value="PROTEIN FECR"/>
    <property type="match status" value="1"/>
</dbReference>
<evidence type="ECO:0000313" key="4">
    <source>
        <dbReference type="EMBL" id="TWF41721.1"/>
    </source>
</evidence>
<dbReference type="EMBL" id="VIWO01000003">
    <property type="protein sequence ID" value="TWF41721.1"/>
    <property type="molecule type" value="Genomic_DNA"/>
</dbReference>
<dbReference type="Gene3D" id="2.60.120.1440">
    <property type="match status" value="1"/>
</dbReference>
<evidence type="ECO:0000313" key="5">
    <source>
        <dbReference type="Proteomes" id="UP000320811"/>
    </source>
</evidence>
<dbReference type="InterPro" id="IPR006860">
    <property type="entry name" value="FecR"/>
</dbReference>
<sequence length="358" mass="40088">MKHFGEDTWEFIQDDHFVQWVLFPDAVNTAWWEQWMADHPERVPVLEKARTMVQTLGKTVPHKVDHRLLEEVYASLDQYLDKEVPAPVQTTARVASLRKWWWAAAAVIAGGIAMVSISRKSATKENLLADKLQSHMEQQQLVRVNTSTTDQVAWLTDGSSVILKTGATIKHDAFLTQSKREVYLKGNAFFDIAKDAERPFYVYTPKVAIRVLGTSFNVSEESGSLTVTVKTGKIAVYSMTDKQHSYIITPGHQLRFDARTAAFVADSLNSEQLAALQPAAEMPAFAFDNAPVLSIFKALESAYSIKINASEETFGKCFITTTIRNETFENKLKIICAAINASYTIREGQVFITGKPCN</sequence>
<dbReference type="Proteomes" id="UP000320811">
    <property type="component" value="Unassembled WGS sequence"/>
</dbReference>
<dbReference type="GO" id="GO:0016989">
    <property type="term" value="F:sigma factor antagonist activity"/>
    <property type="evidence" value="ECO:0007669"/>
    <property type="project" value="TreeGrafter"/>
</dbReference>
<dbReference type="InterPro" id="IPR032508">
    <property type="entry name" value="FecR_C"/>
</dbReference>
<feature type="domain" description="Protein FecR C-terminal" evidence="3">
    <location>
        <begin position="285"/>
        <end position="352"/>
    </location>
</feature>
<keyword evidence="1" id="KW-0812">Transmembrane</keyword>
<keyword evidence="1" id="KW-1133">Transmembrane helix</keyword>
<organism evidence="4 5">
    <name type="scientific">Chitinophaga polysaccharea</name>
    <dbReference type="NCBI Taxonomy" id="1293035"/>
    <lineage>
        <taxon>Bacteria</taxon>
        <taxon>Pseudomonadati</taxon>
        <taxon>Bacteroidota</taxon>
        <taxon>Chitinophagia</taxon>
        <taxon>Chitinophagales</taxon>
        <taxon>Chitinophagaceae</taxon>
        <taxon>Chitinophaga</taxon>
    </lineage>
</organism>
<gene>
    <name evidence="4" type="ORF">FHW36_103525</name>
</gene>
<dbReference type="Gene3D" id="3.55.50.30">
    <property type="match status" value="1"/>
</dbReference>
<accession>A0A561PUD1</accession>
<dbReference type="AlphaFoldDB" id="A0A561PUD1"/>
<dbReference type="OrthoDB" id="645173at2"/>
<reference evidence="4 5" key="1">
    <citation type="submission" date="2019-06" db="EMBL/GenBank/DDBJ databases">
        <title>Sorghum-associated microbial communities from plants grown in Nebraska, USA.</title>
        <authorList>
            <person name="Schachtman D."/>
        </authorList>
    </citation>
    <scope>NUCLEOTIDE SEQUENCE [LARGE SCALE GENOMIC DNA]</scope>
    <source>
        <strain evidence="4 5">1209</strain>
    </source>
</reference>
<name>A0A561PUD1_9BACT</name>
<dbReference type="PIRSF" id="PIRSF018266">
    <property type="entry name" value="FecR"/>
    <property type="match status" value="1"/>
</dbReference>
<dbReference type="Pfam" id="PF16344">
    <property type="entry name" value="FecR_C"/>
    <property type="match status" value="1"/>
</dbReference>
<comment type="caution">
    <text evidence="4">The sequence shown here is derived from an EMBL/GenBank/DDBJ whole genome shotgun (WGS) entry which is preliminary data.</text>
</comment>
<feature type="transmembrane region" description="Helical" evidence="1">
    <location>
        <begin position="100"/>
        <end position="117"/>
    </location>
</feature>
<keyword evidence="5" id="KW-1185">Reference proteome</keyword>
<dbReference type="PANTHER" id="PTHR30273">
    <property type="entry name" value="PERIPLASMIC SIGNAL SENSOR AND SIGMA FACTOR ACTIVATOR FECR-RELATED"/>
    <property type="match status" value="1"/>
</dbReference>
<dbReference type="RefSeq" id="WP_145669973.1">
    <property type="nucleotide sequence ID" value="NZ_VIWO01000003.1"/>
</dbReference>
<evidence type="ECO:0000256" key="1">
    <source>
        <dbReference type="SAM" id="Phobius"/>
    </source>
</evidence>
<evidence type="ECO:0000259" key="3">
    <source>
        <dbReference type="Pfam" id="PF16344"/>
    </source>
</evidence>
<dbReference type="InterPro" id="IPR012373">
    <property type="entry name" value="Ferrdict_sens_TM"/>
</dbReference>
<keyword evidence="1" id="KW-0472">Membrane</keyword>